<dbReference type="InterPro" id="IPR013320">
    <property type="entry name" value="ConA-like_dom_sf"/>
</dbReference>
<dbReference type="PROSITE" id="PS00420">
    <property type="entry name" value="SRCR_1"/>
    <property type="match status" value="1"/>
</dbReference>
<name>A0A8K0AFR9_BRALA</name>
<dbReference type="SUPFAM" id="SSF49899">
    <property type="entry name" value="Concanavalin A-like lectins/glucanases"/>
    <property type="match status" value="1"/>
</dbReference>
<dbReference type="SMART" id="SM00042">
    <property type="entry name" value="CUB"/>
    <property type="match status" value="3"/>
</dbReference>
<feature type="domain" description="SRCR" evidence="13">
    <location>
        <begin position="141"/>
        <end position="239"/>
    </location>
</feature>
<feature type="compositionally biased region" description="Low complexity" evidence="9">
    <location>
        <begin position="808"/>
        <end position="831"/>
    </location>
</feature>
<dbReference type="SUPFAM" id="SSF57535">
    <property type="entry name" value="Complement control module/SCR domain"/>
    <property type="match status" value="5"/>
</dbReference>
<feature type="domain" description="CUB" evidence="11">
    <location>
        <begin position="361"/>
        <end position="473"/>
    </location>
</feature>
<keyword evidence="5 7" id="KW-1015">Disulfide bond</keyword>
<evidence type="ECO:0000256" key="5">
    <source>
        <dbReference type="ARBA" id="ARBA00023157"/>
    </source>
</evidence>
<evidence type="ECO:0000259" key="12">
    <source>
        <dbReference type="PROSITE" id="PS50060"/>
    </source>
</evidence>
<dbReference type="SMART" id="SM00137">
    <property type="entry name" value="MAM"/>
    <property type="match status" value="1"/>
</dbReference>
<keyword evidence="16" id="KW-1185">Reference proteome</keyword>
<dbReference type="PROSITE" id="PS50060">
    <property type="entry name" value="MAM_2"/>
    <property type="match status" value="1"/>
</dbReference>
<dbReference type="InterPro" id="IPR051277">
    <property type="entry name" value="SEZ6_CSMD_C4BPB_Regulators"/>
</dbReference>
<dbReference type="Proteomes" id="UP000838412">
    <property type="component" value="Chromosome 8"/>
</dbReference>
<feature type="compositionally biased region" description="Low complexity" evidence="9">
    <location>
        <begin position="840"/>
        <end position="855"/>
    </location>
</feature>
<keyword evidence="6" id="KW-0325">Glycoprotein</keyword>
<dbReference type="SMART" id="SM00032">
    <property type="entry name" value="CCP"/>
    <property type="match status" value="5"/>
</dbReference>
<dbReference type="Gene3D" id="2.10.70.10">
    <property type="entry name" value="Complement Module, domain 1"/>
    <property type="match status" value="5"/>
</dbReference>
<keyword evidence="2 8" id="KW-0768">Sushi</keyword>
<dbReference type="AlphaFoldDB" id="A0A8K0AFR9"/>
<feature type="domain" description="MAM" evidence="12">
    <location>
        <begin position="650"/>
        <end position="809"/>
    </location>
</feature>
<keyword evidence="4" id="KW-0677">Repeat</keyword>
<feature type="signal peptide" evidence="10">
    <location>
        <begin position="1"/>
        <end position="22"/>
    </location>
</feature>
<dbReference type="CDD" id="cd00041">
    <property type="entry name" value="CUB"/>
    <property type="match status" value="3"/>
</dbReference>
<dbReference type="InterPro" id="IPR036772">
    <property type="entry name" value="SRCR-like_dom_sf"/>
</dbReference>
<dbReference type="PRINTS" id="PR00258">
    <property type="entry name" value="SPERACTRCPTR"/>
</dbReference>
<dbReference type="Pfam" id="PF00431">
    <property type="entry name" value="CUB"/>
    <property type="match status" value="3"/>
</dbReference>
<dbReference type="FunFam" id="3.10.250.10:FF:000011">
    <property type="entry name" value="Scavenger receptor class A member 5"/>
    <property type="match status" value="1"/>
</dbReference>
<dbReference type="SUPFAM" id="SSF49854">
    <property type="entry name" value="Spermadhesin, CUB domain"/>
    <property type="match status" value="3"/>
</dbReference>
<evidence type="ECO:0000256" key="9">
    <source>
        <dbReference type="SAM" id="MobiDB-lite"/>
    </source>
</evidence>
<dbReference type="PROSITE" id="PS50287">
    <property type="entry name" value="SRCR_2"/>
    <property type="match status" value="1"/>
</dbReference>
<reference evidence="15" key="1">
    <citation type="submission" date="2022-01" db="EMBL/GenBank/DDBJ databases">
        <authorList>
            <person name="Braso-Vives M."/>
        </authorList>
    </citation>
    <scope>NUCLEOTIDE SEQUENCE</scope>
</reference>
<dbReference type="GO" id="GO:0016020">
    <property type="term" value="C:membrane"/>
    <property type="evidence" value="ECO:0007669"/>
    <property type="project" value="InterPro"/>
</dbReference>
<evidence type="ECO:0000259" key="13">
    <source>
        <dbReference type="PROSITE" id="PS50287"/>
    </source>
</evidence>
<dbReference type="SUPFAM" id="SSF56487">
    <property type="entry name" value="SRCR-like"/>
    <property type="match status" value="1"/>
</dbReference>
<organism evidence="15 16">
    <name type="scientific">Branchiostoma lanceolatum</name>
    <name type="common">Common lancelet</name>
    <name type="synonym">Amphioxus lanceolatum</name>
    <dbReference type="NCBI Taxonomy" id="7740"/>
    <lineage>
        <taxon>Eukaryota</taxon>
        <taxon>Metazoa</taxon>
        <taxon>Chordata</taxon>
        <taxon>Cephalochordata</taxon>
        <taxon>Leptocardii</taxon>
        <taxon>Amphioxiformes</taxon>
        <taxon>Branchiostomatidae</taxon>
        <taxon>Branchiostoma</taxon>
    </lineage>
</organism>
<dbReference type="Pfam" id="PF00530">
    <property type="entry name" value="SRCR"/>
    <property type="match status" value="1"/>
</dbReference>
<evidence type="ECO:0000256" key="7">
    <source>
        <dbReference type="PROSITE-ProRule" id="PRU00196"/>
    </source>
</evidence>
<dbReference type="InterPro" id="IPR035976">
    <property type="entry name" value="Sushi/SCR/CCP_sf"/>
</dbReference>
<evidence type="ECO:0000256" key="6">
    <source>
        <dbReference type="ARBA" id="ARBA00023180"/>
    </source>
</evidence>
<feature type="domain" description="Sushi" evidence="14">
    <location>
        <begin position="531"/>
        <end position="591"/>
    </location>
</feature>
<proteinExistence type="inferred from homology"/>
<dbReference type="Gene3D" id="3.10.250.10">
    <property type="entry name" value="SRCR-like domain"/>
    <property type="match status" value="1"/>
</dbReference>
<feature type="domain" description="CUB" evidence="11">
    <location>
        <begin position="23"/>
        <end position="135"/>
    </location>
</feature>
<dbReference type="SMART" id="SM00202">
    <property type="entry name" value="SR"/>
    <property type="match status" value="1"/>
</dbReference>
<sequence>MATFQACLVLLCLGVLTDVSESCGGDLVATETTQFLTSHASYGTYQYPDNLNCHWTIQAQSDHTIAAEVTNMDIEHDAGCPYDYLRFLENGVYSTKYCGAGSVPAFDTSTSRLDVYFVTDNSVQAAGFRISYRAVSAGGRIRLAGGSTPNKGRVELLTGGYWGTICDDQWDINDAHVVCRMLGYHRAMSAHGAAFFGAGSGDIVLDDVQCRGTEETIYQCPAVTNSDCTHQEDAGVICDPYIRPCDDLPDPANGHVTYDQAYALYHCDPGYEISGTPNRTCTDTGTWFGPEPSCKRVSCQLPDDLPNGYYTYTGLQYMDTMTYRCDPGFTYGHSDNNKVTFVCGPDGKWDYTTFPTCTALCGNGDLLTDDSGVLYSPGFPGNYQNRQRCTWVLKPKDNHLTLFQLHFLQTEHFYDKLTVYEGSSEGGDAIVSLSGRYPPDDVFSSKTTDDVYVVWETDATMTDRGFNLTYWASDCPFPPSVSNGVSSFSGQLAGATLEYTCDPGHVLLGAPNTTCVEGVGWSAPKPTCQIVTCPALPSPSQLVVSDHVCMTYGCTASFSCSTGFELTPDSPSQTVCQADGGWSGQVPACQVIHCPVLQRPEYGKILGNETAWGSVIEFECKYGFSQGSAFRTCEGAGTWSGNDVICKDPIQCEFEADFCSYVQDRTNDLDWTRNNRETTSPGTGPSSGYGGLGYYVYIESSPPHKPGDVARLISQEFEPEGCAQLQFHYHMFGDAVDTLNVYIETRTNKLEREVVWTRQGDQGSAWQEARIWFPTEGYHKVIFEAFVGSSHTGDIAIDAVRLIQQPCAEPTTVQPTTAEPTTTPSPTAEATSLPYTPSVTVPTDAGTTNVTTTAPTTVSVEPSTILMTTVHSTTVTIQPSPSTSTQETTYVPPTTLAATLVPVTDCRIDQYVPGAGIDIISSPNYPEQYPPNLDCWYVITTDPGYAVQVNILNFDLPDSPTDNNVTSGGCTDDYLEVHAPLGGPPPQRYCGQALSPGTTFSSDGTFALHFVTDGVSASGGFSALIRSVAVA</sequence>
<feature type="region of interest" description="Disordered" evidence="9">
    <location>
        <begin position="808"/>
        <end position="855"/>
    </location>
</feature>
<feature type="disulfide bond" evidence="8">
    <location>
        <begin position="267"/>
        <end position="294"/>
    </location>
</feature>
<dbReference type="PANTHER" id="PTHR45656:SF4">
    <property type="entry name" value="PROTEIN CBR-CLEC-78"/>
    <property type="match status" value="1"/>
</dbReference>
<comment type="caution">
    <text evidence="7">Lacks conserved residue(s) required for the propagation of feature annotation.</text>
</comment>
<dbReference type="InterPro" id="IPR000998">
    <property type="entry name" value="MAM_dom"/>
</dbReference>
<dbReference type="CDD" id="cd06263">
    <property type="entry name" value="MAM"/>
    <property type="match status" value="1"/>
</dbReference>
<evidence type="ECO:0000313" key="15">
    <source>
        <dbReference type="EMBL" id="CAH1271879.1"/>
    </source>
</evidence>
<dbReference type="InterPro" id="IPR000436">
    <property type="entry name" value="Sushi_SCR_CCP_dom"/>
</dbReference>
<dbReference type="InterPro" id="IPR000859">
    <property type="entry name" value="CUB_dom"/>
</dbReference>
<feature type="domain" description="Sushi" evidence="14">
    <location>
        <begin position="473"/>
        <end position="530"/>
    </location>
</feature>
<feature type="disulfide bond" evidence="7">
    <location>
        <begin position="210"/>
        <end position="220"/>
    </location>
</feature>
<evidence type="ECO:0000313" key="16">
    <source>
        <dbReference type="Proteomes" id="UP000838412"/>
    </source>
</evidence>
<evidence type="ECO:0000256" key="4">
    <source>
        <dbReference type="ARBA" id="ARBA00022737"/>
    </source>
</evidence>
<dbReference type="Pfam" id="PF00629">
    <property type="entry name" value="MAM"/>
    <property type="match status" value="1"/>
</dbReference>
<gene>
    <name evidence="15" type="primary">CSMD1</name>
    <name evidence="15" type="ORF">BLAG_LOCUS23717</name>
</gene>
<evidence type="ECO:0000259" key="14">
    <source>
        <dbReference type="PROSITE" id="PS50923"/>
    </source>
</evidence>
<dbReference type="PROSITE" id="PS01180">
    <property type="entry name" value="CUB"/>
    <property type="match status" value="3"/>
</dbReference>
<dbReference type="Gene3D" id="2.60.120.290">
    <property type="entry name" value="Spermadhesin, CUB domain"/>
    <property type="match status" value="3"/>
</dbReference>
<feature type="chain" id="PRO_5035473620" evidence="10">
    <location>
        <begin position="23"/>
        <end position="1031"/>
    </location>
</feature>
<dbReference type="Pfam" id="PF00084">
    <property type="entry name" value="Sushi"/>
    <property type="match status" value="5"/>
</dbReference>
<feature type="domain" description="Sushi" evidence="14">
    <location>
        <begin position="592"/>
        <end position="648"/>
    </location>
</feature>
<evidence type="ECO:0000256" key="2">
    <source>
        <dbReference type="ARBA" id="ARBA00022659"/>
    </source>
</evidence>
<evidence type="ECO:0000256" key="10">
    <source>
        <dbReference type="SAM" id="SignalP"/>
    </source>
</evidence>
<dbReference type="CDD" id="cd00033">
    <property type="entry name" value="CCP"/>
    <property type="match status" value="5"/>
</dbReference>
<comment type="similarity">
    <text evidence="1">Belongs to the DMBT1 family.</text>
</comment>
<keyword evidence="3 10" id="KW-0732">Signal</keyword>
<accession>A0A8K0AFR9</accession>
<evidence type="ECO:0000256" key="8">
    <source>
        <dbReference type="PROSITE-ProRule" id="PRU00302"/>
    </source>
</evidence>
<evidence type="ECO:0000259" key="11">
    <source>
        <dbReference type="PROSITE" id="PS01180"/>
    </source>
</evidence>
<protein>
    <submittedName>
        <fullName evidence="15">CSMD1 protein</fullName>
    </submittedName>
</protein>
<dbReference type="OrthoDB" id="5804959at2759"/>
<feature type="disulfide bond" evidence="8">
    <location>
        <begin position="501"/>
        <end position="528"/>
    </location>
</feature>
<dbReference type="PANTHER" id="PTHR45656">
    <property type="entry name" value="PROTEIN CBR-CLEC-78"/>
    <property type="match status" value="1"/>
</dbReference>
<dbReference type="InterPro" id="IPR001190">
    <property type="entry name" value="SRCR"/>
</dbReference>
<feature type="domain" description="Sushi" evidence="14">
    <location>
        <begin position="243"/>
        <end position="296"/>
    </location>
</feature>
<feature type="domain" description="CUB" evidence="11">
    <location>
        <begin position="906"/>
        <end position="1028"/>
    </location>
</feature>
<dbReference type="InterPro" id="IPR035914">
    <property type="entry name" value="Sperma_CUB_dom_sf"/>
</dbReference>
<dbReference type="Gene3D" id="2.60.120.200">
    <property type="match status" value="1"/>
</dbReference>
<feature type="disulfide bond" evidence="8">
    <location>
        <begin position="533"/>
        <end position="576"/>
    </location>
</feature>
<feature type="domain" description="Sushi" evidence="14">
    <location>
        <begin position="297"/>
        <end position="359"/>
    </location>
</feature>
<evidence type="ECO:0000256" key="3">
    <source>
        <dbReference type="ARBA" id="ARBA00022729"/>
    </source>
</evidence>
<dbReference type="EMBL" id="OV696693">
    <property type="protein sequence ID" value="CAH1271879.1"/>
    <property type="molecule type" value="Genomic_DNA"/>
</dbReference>
<evidence type="ECO:0000256" key="1">
    <source>
        <dbReference type="ARBA" id="ARBA00009931"/>
    </source>
</evidence>
<dbReference type="PROSITE" id="PS50923">
    <property type="entry name" value="SUSHI"/>
    <property type="match status" value="5"/>
</dbReference>